<protein>
    <submittedName>
        <fullName evidence="3">NAD(P)-binding protein</fullName>
    </submittedName>
</protein>
<comment type="similarity">
    <text evidence="1">Belongs to the short-chain dehydrogenases/reductases (SDR) family.</text>
</comment>
<organism evidence="3 4">
    <name type="scientific">Periconia macrospinosa</name>
    <dbReference type="NCBI Taxonomy" id="97972"/>
    <lineage>
        <taxon>Eukaryota</taxon>
        <taxon>Fungi</taxon>
        <taxon>Dikarya</taxon>
        <taxon>Ascomycota</taxon>
        <taxon>Pezizomycotina</taxon>
        <taxon>Dothideomycetes</taxon>
        <taxon>Pleosporomycetidae</taxon>
        <taxon>Pleosporales</taxon>
        <taxon>Massarineae</taxon>
        <taxon>Periconiaceae</taxon>
        <taxon>Periconia</taxon>
    </lineage>
</organism>
<accession>A0A2V1DEZ1</accession>
<name>A0A2V1DEZ1_9PLEO</name>
<keyword evidence="2" id="KW-0560">Oxidoreductase</keyword>
<evidence type="ECO:0000256" key="2">
    <source>
        <dbReference type="ARBA" id="ARBA00023002"/>
    </source>
</evidence>
<dbReference type="GO" id="GO:0016491">
    <property type="term" value="F:oxidoreductase activity"/>
    <property type="evidence" value="ECO:0007669"/>
    <property type="project" value="UniProtKB-KW"/>
</dbReference>
<evidence type="ECO:0000313" key="4">
    <source>
        <dbReference type="Proteomes" id="UP000244855"/>
    </source>
</evidence>
<dbReference type="Proteomes" id="UP000244855">
    <property type="component" value="Unassembled WGS sequence"/>
</dbReference>
<dbReference type="OrthoDB" id="191139at2759"/>
<evidence type="ECO:0000256" key="1">
    <source>
        <dbReference type="ARBA" id="ARBA00006484"/>
    </source>
</evidence>
<proteinExistence type="inferred from homology"/>
<dbReference type="InterPro" id="IPR036291">
    <property type="entry name" value="NAD(P)-bd_dom_sf"/>
</dbReference>
<dbReference type="EMBL" id="KZ805485">
    <property type="protein sequence ID" value="PVH95749.1"/>
    <property type="molecule type" value="Genomic_DNA"/>
</dbReference>
<keyword evidence="4" id="KW-1185">Reference proteome</keyword>
<dbReference type="Pfam" id="PF00106">
    <property type="entry name" value="adh_short"/>
    <property type="match status" value="1"/>
</dbReference>
<gene>
    <name evidence="3" type="ORF">DM02DRAFT_570699</name>
</gene>
<dbReference type="SUPFAM" id="SSF51735">
    <property type="entry name" value="NAD(P)-binding Rossmann-fold domains"/>
    <property type="match status" value="1"/>
</dbReference>
<dbReference type="AlphaFoldDB" id="A0A2V1DEZ1"/>
<dbReference type="PRINTS" id="PR00081">
    <property type="entry name" value="GDHRDH"/>
</dbReference>
<dbReference type="PANTHER" id="PTHR24320:SF154">
    <property type="entry name" value="OXIDOREDUCTASE, SHORT-CHAIN DEHYDROGENASE_REDUCTASE FAMILY (AFU_ORTHOLOGUE AFUA_2G04560)"/>
    <property type="match status" value="1"/>
</dbReference>
<dbReference type="STRING" id="97972.A0A2V1DEZ1"/>
<reference evidence="3 4" key="1">
    <citation type="journal article" date="2018" name="Sci. Rep.">
        <title>Comparative genomics provides insights into the lifestyle and reveals functional heterogeneity of dark septate endophytic fungi.</title>
        <authorList>
            <person name="Knapp D.G."/>
            <person name="Nemeth J.B."/>
            <person name="Barry K."/>
            <person name="Hainaut M."/>
            <person name="Henrissat B."/>
            <person name="Johnson J."/>
            <person name="Kuo A."/>
            <person name="Lim J.H.P."/>
            <person name="Lipzen A."/>
            <person name="Nolan M."/>
            <person name="Ohm R.A."/>
            <person name="Tamas L."/>
            <person name="Grigoriev I.V."/>
            <person name="Spatafora J.W."/>
            <person name="Nagy L.G."/>
            <person name="Kovacs G.M."/>
        </authorList>
    </citation>
    <scope>NUCLEOTIDE SEQUENCE [LARGE SCALE GENOMIC DNA]</scope>
    <source>
        <strain evidence="3 4">DSE2036</strain>
    </source>
</reference>
<dbReference type="Gene3D" id="3.40.50.720">
    <property type="entry name" value="NAD(P)-binding Rossmann-like Domain"/>
    <property type="match status" value="1"/>
</dbReference>
<sequence length="318" mass="34664">MPPAIQGKVDFNPGKDIPSLEGKVIFITGGSAGIGSETAKTLAAHNPLHIYISGRNAKAATAVIDEIKSAYPLTSISFVPIDMLSLASVKAGINEHFKHNRLDILINCAGVMATAPGLSKDGYENQFAVNHLAHAQLTSLLLPTLLRTAALPGSDVRVLSFTSEGYGFHPSNGISFQELDSRGVMKRWLMGGWVRYGHSKLANILFASELARRHPEITAVSVHPGLVETGLVSNQPWQTRWFIGITAWLTGIKYLQPEKGCWSGVWCAAAATKEELRNGGFYIPVGVDSWNKLDKTARNPELAAKLWDWTETVLRKHE</sequence>
<dbReference type="PANTHER" id="PTHR24320">
    <property type="entry name" value="RETINOL DEHYDROGENASE"/>
    <property type="match status" value="1"/>
</dbReference>
<dbReference type="InterPro" id="IPR002347">
    <property type="entry name" value="SDR_fam"/>
</dbReference>
<evidence type="ECO:0000313" key="3">
    <source>
        <dbReference type="EMBL" id="PVH95749.1"/>
    </source>
</evidence>